<dbReference type="GO" id="GO:0005886">
    <property type="term" value="C:plasma membrane"/>
    <property type="evidence" value="ECO:0007669"/>
    <property type="project" value="UniProtKB-SubCell"/>
</dbReference>
<reference evidence="3 5" key="1">
    <citation type="journal article" date="2011" name="Nature">
        <title>The Medicago genome provides insight into the evolution of rhizobial symbioses.</title>
        <authorList>
            <person name="Young N.D."/>
            <person name="Debelle F."/>
            <person name="Oldroyd G.E."/>
            <person name="Geurts R."/>
            <person name="Cannon S.B."/>
            <person name="Udvardi M.K."/>
            <person name="Benedito V.A."/>
            <person name="Mayer K.F."/>
            <person name="Gouzy J."/>
            <person name="Schoof H."/>
            <person name="Van de Peer Y."/>
            <person name="Proost S."/>
            <person name="Cook D.R."/>
            <person name="Meyers B.C."/>
            <person name="Spannagl M."/>
            <person name="Cheung F."/>
            <person name="De Mita S."/>
            <person name="Krishnakumar V."/>
            <person name="Gundlach H."/>
            <person name="Zhou S."/>
            <person name="Mudge J."/>
            <person name="Bharti A.K."/>
            <person name="Murray J.D."/>
            <person name="Naoumkina M.A."/>
            <person name="Rosen B."/>
            <person name="Silverstein K.A."/>
            <person name="Tang H."/>
            <person name="Rombauts S."/>
            <person name="Zhao P.X."/>
            <person name="Zhou P."/>
            <person name="Barbe V."/>
            <person name="Bardou P."/>
            <person name="Bechner M."/>
            <person name="Bellec A."/>
            <person name="Berger A."/>
            <person name="Berges H."/>
            <person name="Bidwell S."/>
            <person name="Bisseling T."/>
            <person name="Choisne N."/>
            <person name="Couloux A."/>
            <person name="Denny R."/>
            <person name="Deshpande S."/>
            <person name="Dai X."/>
            <person name="Doyle J.J."/>
            <person name="Dudez A.M."/>
            <person name="Farmer A.D."/>
            <person name="Fouteau S."/>
            <person name="Franken C."/>
            <person name="Gibelin C."/>
            <person name="Gish J."/>
            <person name="Goldstein S."/>
            <person name="Gonzalez A.J."/>
            <person name="Green P.J."/>
            <person name="Hallab A."/>
            <person name="Hartog M."/>
            <person name="Hua A."/>
            <person name="Humphray S.J."/>
            <person name="Jeong D.H."/>
            <person name="Jing Y."/>
            <person name="Jocker A."/>
            <person name="Kenton S.M."/>
            <person name="Kim D.J."/>
            <person name="Klee K."/>
            <person name="Lai H."/>
            <person name="Lang C."/>
            <person name="Lin S."/>
            <person name="Macmil S.L."/>
            <person name="Magdelenat G."/>
            <person name="Matthews L."/>
            <person name="McCorrison J."/>
            <person name="Monaghan E.L."/>
            <person name="Mun J.H."/>
            <person name="Najar F.Z."/>
            <person name="Nicholson C."/>
            <person name="Noirot C."/>
            <person name="O'Bleness M."/>
            <person name="Paule C.R."/>
            <person name="Poulain J."/>
            <person name="Prion F."/>
            <person name="Qin B."/>
            <person name="Qu C."/>
            <person name="Retzel E.F."/>
            <person name="Riddle C."/>
            <person name="Sallet E."/>
            <person name="Samain S."/>
            <person name="Samson N."/>
            <person name="Sanders I."/>
            <person name="Saurat O."/>
            <person name="Scarpelli C."/>
            <person name="Schiex T."/>
            <person name="Segurens B."/>
            <person name="Severin A.J."/>
            <person name="Sherrier D.J."/>
            <person name="Shi R."/>
            <person name="Sims S."/>
            <person name="Singer S.R."/>
            <person name="Sinharoy S."/>
            <person name="Sterck L."/>
            <person name="Viollet A."/>
            <person name="Wang B.B."/>
            <person name="Wang K."/>
            <person name="Wang M."/>
            <person name="Wang X."/>
            <person name="Warfsmann J."/>
            <person name="Weissenbach J."/>
            <person name="White D.D."/>
            <person name="White J.D."/>
            <person name="Wiley G.B."/>
            <person name="Wincker P."/>
            <person name="Xing Y."/>
            <person name="Yang L."/>
            <person name="Yao Z."/>
            <person name="Ying F."/>
            <person name="Zhai J."/>
            <person name="Zhou L."/>
            <person name="Zuber A."/>
            <person name="Denarie J."/>
            <person name="Dixon R.A."/>
            <person name="May G.D."/>
            <person name="Schwartz D.C."/>
            <person name="Rogers J."/>
            <person name="Quetier F."/>
            <person name="Town C.D."/>
            <person name="Roe B.A."/>
        </authorList>
    </citation>
    <scope>NUCLEOTIDE SEQUENCE [LARGE SCALE GENOMIC DNA]</scope>
    <source>
        <strain evidence="3">A17</strain>
        <strain evidence="4 5">cv. Jemalong A17</strain>
    </source>
</reference>
<proteinExistence type="predicted"/>
<dbReference type="InterPro" id="IPR036770">
    <property type="entry name" value="Ankyrin_rpt-contain_sf"/>
</dbReference>
<reference evidence="3 5" key="2">
    <citation type="journal article" date="2014" name="BMC Genomics">
        <title>An improved genome release (version Mt4.0) for the model legume Medicago truncatula.</title>
        <authorList>
            <person name="Tang H."/>
            <person name="Krishnakumar V."/>
            <person name="Bidwell S."/>
            <person name="Rosen B."/>
            <person name="Chan A."/>
            <person name="Zhou S."/>
            <person name="Gentzbittel L."/>
            <person name="Childs K.L."/>
            <person name="Yandell M."/>
            <person name="Gundlach H."/>
            <person name="Mayer K.F."/>
            <person name="Schwartz D.C."/>
            <person name="Town C.D."/>
        </authorList>
    </citation>
    <scope>GENOME REANNOTATION</scope>
    <source>
        <strain evidence="4 5">cv. Jemalong A17</strain>
    </source>
</reference>
<dbReference type="STRING" id="3880.G7IDB2"/>
<evidence type="ECO:0000313" key="4">
    <source>
        <dbReference type="EnsemblPlants" id="AES62918"/>
    </source>
</evidence>
<feature type="transmembrane region" description="Helical" evidence="2">
    <location>
        <begin position="275"/>
        <end position="300"/>
    </location>
</feature>
<evidence type="ECO:0000313" key="5">
    <source>
        <dbReference type="Proteomes" id="UP000002051"/>
    </source>
</evidence>
<dbReference type="EMBL" id="CM001217">
    <property type="protein sequence ID" value="AES62918.1"/>
    <property type="molecule type" value="Genomic_DNA"/>
</dbReference>
<name>G7IDB2_MEDTR</name>
<evidence type="ECO:0000256" key="1">
    <source>
        <dbReference type="ARBA" id="ARBA00004202"/>
    </source>
</evidence>
<dbReference type="SUPFAM" id="SSF48403">
    <property type="entry name" value="Ankyrin repeat"/>
    <property type="match status" value="1"/>
</dbReference>
<comment type="subcellular location">
    <subcellularLocation>
        <location evidence="1">Cell membrane</location>
        <topology evidence="1">Peripheral membrane protein</topology>
    </subcellularLocation>
</comment>
<protein>
    <submittedName>
        <fullName evidence="3">Transmembrane protein, putative</fullName>
    </submittedName>
</protein>
<dbReference type="HOGENOM" id="CLU_761575_0_0_1"/>
<keyword evidence="2" id="KW-1133">Transmembrane helix</keyword>
<dbReference type="AlphaFoldDB" id="G7IDB2"/>
<feature type="transmembrane region" description="Helical" evidence="2">
    <location>
        <begin position="227"/>
        <end position="255"/>
    </location>
</feature>
<dbReference type="PANTHER" id="PTHR24177:SF473">
    <property type="entry name" value="PROTEIN, PUTATIVE-RELATED"/>
    <property type="match status" value="1"/>
</dbReference>
<dbReference type="Proteomes" id="UP000002051">
    <property type="component" value="Unassembled WGS sequence"/>
</dbReference>
<dbReference type="Gene3D" id="1.25.40.20">
    <property type="entry name" value="Ankyrin repeat-containing domain"/>
    <property type="match status" value="1"/>
</dbReference>
<sequence>MALSLLDKYPRLATTENEKGLTALQVLLWMRKRTRVLQSEKTTEAMFRAAKSGNIMVLKFIFNYNPNLFMEVNPQGQNLLHITISNRQISVFRLILHKGAYKNMLVLHVDREGYNILHLAGMLAAEERFGSPIHQFLIHSEELWFREVEKIVPPIYKTMENEKLMTPKKVFYMEHKELSEKAITELKGIASNFLVVAALLVSIGMSALLTIKTNNTSGKHLIFEENIWYIIFLLSVGVGVSLCVVSMHCFTSVILPSSWSPNITCVNSSLARITFGYLFIYASIGILGIFSTISGVILVYTFLPNWIFYVIVACCGISTAMFYVFLYCSLLLTVRLTLALCQKYGVMMLTKLGFEISWEPFFLD</sequence>
<keyword evidence="5" id="KW-1185">Reference proteome</keyword>
<feature type="transmembrane region" description="Helical" evidence="2">
    <location>
        <begin position="306"/>
        <end position="334"/>
    </location>
</feature>
<feature type="transmembrane region" description="Helical" evidence="2">
    <location>
        <begin position="189"/>
        <end position="211"/>
    </location>
</feature>
<organism evidence="3 5">
    <name type="scientific">Medicago truncatula</name>
    <name type="common">Barrel medic</name>
    <name type="synonym">Medicago tribuloides</name>
    <dbReference type="NCBI Taxonomy" id="3880"/>
    <lineage>
        <taxon>Eukaryota</taxon>
        <taxon>Viridiplantae</taxon>
        <taxon>Streptophyta</taxon>
        <taxon>Embryophyta</taxon>
        <taxon>Tracheophyta</taxon>
        <taxon>Spermatophyta</taxon>
        <taxon>Magnoliopsida</taxon>
        <taxon>eudicotyledons</taxon>
        <taxon>Gunneridae</taxon>
        <taxon>Pentapetalae</taxon>
        <taxon>rosids</taxon>
        <taxon>fabids</taxon>
        <taxon>Fabales</taxon>
        <taxon>Fabaceae</taxon>
        <taxon>Papilionoideae</taxon>
        <taxon>50 kb inversion clade</taxon>
        <taxon>NPAAA clade</taxon>
        <taxon>Hologalegina</taxon>
        <taxon>IRL clade</taxon>
        <taxon>Trifolieae</taxon>
        <taxon>Medicago</taxon>
    </lineage>
</organism>
<dbReference type="OMA" id="WILYVIC"/>
<dbReference type="GO" id="GO:0016020">
    <property type="term" value="C:membrane"/>
    <property type="evidence" value="ECO:0000318"/>
    <property type="project" value="GO_Central"/>
</dbReference>
<dbReference type="eggNOG" id="KOG0504">
    <property type="taxonomic scope" value="Eukaryota"/>
</dbReference>
<keyword evidence="2" id="KW-0472">Membrane</keyword>
<keyword evidence="2 3" id="KW-0812">Transmembrane</keyword>
<reference evidence="4" key="3">
    <citation type="submission" date="2015-04" db="UniProtKB">
        <authorList>
            <consortium name="EnsemblPlants"/>
        </authorList>
    </citation>
    <scope>IDENTIFICATION</scope>
    <source>
        <strain evidence="4">cv. Jemalong A17</strain>
    </source>
</reference>
<accession>G7IDB2</accession>
<gene>
    <name evidence="3" type="ordered locus">MTR_1g113730</name>
</gene>
<dbReference type="PaxDb" id="3880-AES62918"/>
<dbReference type="PANTHER" id="PTHR24177">
    <property type="entry name" value="CASKIN"/>
    <property type="match status" value="1"/>
</dbReference>
<evidence type="ECO:0000256" key="2">
    <source>
        <dbReference type="SAM" id="Phobius"/>
    </source>
</evidence>
<evidence type="ECO:0000313" key="3">
    <source>
        <dbReference type="EMBL" id="AES62918.1"/>
    </source>
</evidence>
<dbReference type="EnsemblPlants" id="AES62918">
    <property type="protein sequence ID" value="AES62918"/>
    <property type="gene ID" value="MTR_1g113730"/>
</dbReference>